<dbReference type="Pfam" id="PF22599">
    <property type="entry name" value="SecDF_P1_head"/>
    <property type="match status" value="1"/>
</dbReference>
<evidence type="ECO:0000259" key="10">
    <source>
        <dbReference type="Pfam" id="PF02355"/>
    </source>
</evidence>
<proteinExistence type="inferred from homology"/>
<dbReference type="InterPro" id="IPR005791">
    <property type="entry name" value="SecD"/>
</dbReference>
<feature type="domain" description="SecDF P1 head subdomain" evidence="12">
    <location>
        <begin position="239"/>
        <end position="340"/>
    </location>
</feature>
<evidence type="ECO:0000256" key="1">
    <source>
        <dbReference type="ARBA" id="ARBA00004651"/>
    </source>
</evidence>
<dbReference type="InterPro" id="IPR048634">
    <property type="entry name" value="SecD_SecF_C"/>
</dbReference>
<dbReference type="InterPro" id="IPR022646">
    <property type="entry name" value="SecD/SecF_CS"/>
</dbReference>
<dbReference type="GO" id="GO:0065002">
    <property type="term" value="P:intracellular protein transmembrane transport"/>
    <property type="evidence" value="ECO:0007669"/>
    <property type="project" value="UniProtKB-UniRule"/>
</dbReference>
<dbReference type="EMBL" id="JALJRB010000028">
    <property type="protein sequence ID" value="MCJ8502546.1"/>
    <property type="molecule type" value="Genomic_DNA"/>
</dbReference>
<evidence type="ECO:0000256" key="8">
    <source>
        <dbReference type="ARBA" id="ARBA00023136"/>
    </source>
</evidence>
<evidence type="ECO:0000256" key="7">
    <source>
        <dbReference type="ARBA" id="ARBA00023010"/>
    </source>
</evidence>
<evidence type="ECO:0000256" key="9">
    <source>
        <dbReference type="HAMAP-Rule" id="MF_01463"/>
    </source>
</evidence>
<evidence type="ECO:0000256" key="2">
    <source>
        <dbReference type="ARBA" id="ARBA00022448"/>
    </source>
</evidence>
<dbReference type="Pfam" id="PF21760">
    <property type="entry name" value="SecD_1st"/>
    <property type="match status" value="1"/>
</dbReference>
<organism evidence="13 14">
    <name type="scientific">Desulfatitalea alkaliphila</name>
    <dbReference type="NCBI Taxonomy" id="2929485"/>
    <lineage>
        <taxon>Bacteria</taxon>
        <taxon>Pseudomonadati</taxon>
        <taxon>Thermodesulfobacteriota</taxon>
        <taxon>Desulfobacteria</taxon>
        <taxon>Desulfobacterales</taxon>
        <taxon>Desulfosarcinaceae</taxon>
        <taxon>Desulfatitalea</taxon>
    </lineage>
</organism>
<evidence type="ECO:0000259" key="12">
    <source>
        <dbReference type="Pfam" id="PF22599"/>
    </source>
</evidence>
<dbReference type="InterPro" id="IPR048631">
    <property type="entry name" value="SecD_1st"/>
</dbReference>
<keyword evidence="7 9" id="KW-0811">Translocation</keyword>
<dbReference type="Gene3D" id="3.30.1360.200">
    <property type="match status" value="1"/>
</dbReference>
<dbReference type="Pfam" id="PF02355">
    <property type="entry name" value="SecD_SecF_C"/>
    <property type="match status" value="1"/>
</dbReference>
<keyword evidence="2 9" id="KW-0813">Transport</keyword>
<comment type="caution">
    <text evidence="9">Lacks conserved residue(s) required for the propagation of feature annotation.</text>
</comment>
<evidence type="ECO:0000256" key="5">
    <source>
        <dbReference type="ARBA" id="ARBA00022927"/>
    </source>
</evidence>
<evidence type="ECO:0000313" key="14">
    <source>
        <dbReference type="Proteomes" id="UP001165427"/>
    </source>
</evidence>
<comment type="subunit">
    <text evidence="9">Forms a complex with SecF. Part of the essential Sec protein translocation apparatus which comprises SecA, SecYEG and auxiliary proteins SecDF. Other proteins may also be involved.</text>
</comment>
<feature type="domain" description="Protein export membrane protein SecD/SecF C-terminal" evidence="10">
    <location>
        <begin position="346"/>
        <end position="513"/>
    </location>
</feature>
<dbReference type="PANTHER" id="PTHR30081">
    <property type="entry name" value="PROTEIN-EXPORT MEMBRANE PROTEIN SEC"/>
    <property type="match status" value="1"/>
</dbReference>
<evidence type="ECO:0000256" key="4">
    <source>
        <dbReference type="ARBA" id="ARBA00022692"/>
    </source>
</evidence>
<gene>
    <name evidence="9 13" type="primary">secD</name>
    <name evidence="13" type="ORF">MRX98_18360</name>
</gene>
<comment type="caution">
    <text evidence="13">The sequence shown here is derived from an EMBL/GenBank/DDBJ whole genome shotgun (WGS) entry which is preliminary data.</text>
</comment>
<feature type="domain" description="Protein translocase subunit SecDF P1" evidence="11">
    <location>
        <begin position="154"/>
        <end position="212"/>
    </location>
</feature>
<dbReference type="Gene3D" id="3.30.70.3400">
    <property type="match status" value="2"/>
</dbReference>
<comment type="similarity">
    <text evidence="9">Belongs to the SecD/SecF family. SecD subfamily.</text>
</comment>
<feature type="transmembrane region" description="Helical" evidence="9">
    <location>
        <begin position="396"/>
        <end position="413"/>
    </location>
</feature>
<protein>
    <recommendedName>
        <fullName evidence="9">Protein translocase subunit SecD</fullName>
    </recommendedName>
</protein>
<dbReference type="RefSeq" id="WP_246913480.1">
    <property type="nucleotide sequence ID" value="NZ_JALJRB010000028.1"/>
</dbReference>
<dbReference type="Proteomes" id="UP001165427">
    <property type="component" value="Unassembled WGS sequence"/>
</dbReference>
<reference evidence="13" key="1">
    <citation type="submission" date="2022-04" db="EMBL/GenBank/DDBJ databases">
        <title>Desulfatitalea alkaliphila sp. nov., a novel anaerobic sulfate-reducing bacterium isolated from terrestrial mud volcano, Taman Peninsula, Russia.</title>
        <authorList>
            <person name="Khomyakova M.A."/>
            <person name="Merkel A.Y."/>
            <person name="Slobodkin A.I."/>
        </authorList>
    </citation>
    <scope>NUCLEOTIDE SEQUENCE</scope>
    <source>
        <strain evidence="13">M08but</strain>
    </source>
</reference>
<dbReference type="Pfam" id="PF07549">
    <property type="entry name" value="Sec_GG"/>
    <property type="match status" value="1"/>
</dbReference>
<dbReference type="AlphaFoldDB" id="A0AA41UMF1"/>
<name>A0AA41UMF1_9BACT</name>
<sequence length="527" mass="57887">MKTISWRPIAVIVVLLAAFVYVLPTLQMALEGKEEPTIWPYKQINLGLDLQGGMHLVLQVETEKAVENMIDRTVEELRAFVRQNRIRIGTLRKQAGDTIALTLTEPEKVAASRGLIANEFGDYNFSERTVDGTPTLLMTLKPEEVERVQRLAFEKALMKVRNRVDEYGAREPDIRPQGTDRIVVQLPGVIDAERARQEIGRTGNLEFKLVDEVNDIGEALRGNVPAGSEIRYFRKDDPDMAGRPILLRSTTLLTGEYLSEARVRFDPSTGQPYVSIRFNPQGSRIFARITEEHIHQRLAIVLDGEVYSAPTIQSKIVGEGMITGNFTDESARSLALVLREAFPTPVTILYEKTVGPSLGRDSIEKGLMSMLIGGVLVILLMVIYYRKAGLIADTALLMNILLIAGGLAAFSATLTLPGIAGIILTIGMAVDANVLIYERIREELRLGKTARAAVDAGFDRATLTILDANVTTLIAALVLFQFGSGPVKGFAVTLSLGVVASLFTALILSRTIFDVILSKRKVKALSI</sequence>
<dbReference type="InterPro" id="IPR055344">
    <property type="entry name" value="SecD_SecF_C_bact"/>
</dbReference>
<dbReference type="NCBIfam" id="TIGR01129">
    <property type="entry name" value="secD"/>
    <property type="match status" value="1"/>
</dbReference>
<evidence type="ECO:0000256" key="6">
    <source>
        <dbReference type="ARBA" id="ARBA00022989"/>
    </source>
</evidence>
<evidence type="ECO:0000256" key="3">
    <source>
        <dbReference type="ARBA" id="ARBA00022475"/>
    </source>
</evidence>
<keyword evidence="14" id="KW-1185">Reference proteome</keyword>
<keyword evidence="6 9" id="KW-1133">Transmembrane helix</keyword>
<keyword evidence="8 9" id="KW-0472">Membrane</keyword>
<accession>A0AA41UMF1</accession>
<keyword evidence="4 9" id="KW-0812">Transmembrane</keyword>
<keyword evidence="5 9" id="KW-0653">Protein transport</keyword>
<dbReference type="GO" id="GO:0043952">
    <property type="term" value="P:protein transport by the Sec complex"/>
    <property type="evidence" value="ECO:0007669"/>
    <property type="project" value="UniProtKB-UniRule"/>
</dbReference>
<dbReference type="HAMAP" id="MF_01463_B">
    <property type="entry name" value="SecD_B"/>
    <property type="match status" value="1"/>
</dbReference>
<feature type="transmembrane region" description="Helical" evidence="9">
    <location>
        <begin position="366"/>
        <end position="384"/>
    </location>
</feature>
<dbReference type="GO" id="GO:0005886">
    <property type="term" value="C:plasma membrane"/>
    <property type="evidence" value="ECO:0007669"/>
    <property type="project" value="UniProtKB-SubCell"/>
</dbReference>
<feature type="transmembrane region" description="Helical" evidence="9">
    <location>
        <begin position="489"/>
        <end position="513"/>
    </location>
</feature>
<dbReference type="GO" id="GO:0015450">
    <property type="term" value="F:protein-transporting ATPase activity"/>
    <property type="evidence" value="ECO:0007669"/>
    <property type="project" value="InterPro"/>
</dbReference>
<keyword evidence="3 9" id="KW-1003">Cell membrane</keyword>
<feature type="transmembrane region" description="Helical" evidence="9">
    <location>
        <begin position="419"/>
        <end position="440"/>
    </location>
</feature>
<dbReference type="Gene3D" id="1.20.1640.10">
    <property type="entry name" value="Multidrug efflux transporter AcrB transmembrane domain"/>
    <property type="match status" value="1"/>
</dbReference>
<dbReference type="FunFam" id="1.20.1640.10:FF:000004">
    <property type="entry name" value="Protein translocase subunit SecD"/>
    <property type="match status" value="1"/>
</dbReference>
<dbReference type="SUPFAM" id="SSF82866">
    <property type="entry name" value="Multidrug efflux transporter AcrB transmembrane domain"/>
    <property type="match status" value="1"/>
</dbReference>
<evidence type="ECO:0000313" key="13">
    <source>
        <dbReference type="EMBL" id="MCJ8502546.1"/>
    </source>
</evidence>
<dbReference type="NCBIfam" id="TIGR00916">
    <property type="entry name" value="2A0604s01"/>
    <property type="match status" value="1"/>
</dbReference>
<comment type="subcellular location">
    <subcellularLocation>
        <location evidence="1 9">Cell membrane</location>
        <topology evidence="1 9">Multi-pass membrane protein</topology>
    </subcellularLocation>
</comment>
<comment type="function">
    <text evidence="9">Part of the Sec protein translocase complex. Interacts with the SecYEG preprotein conducting channel. SecDF uses the proton motive force (PMF) to complete protein translocation after the ATP-dependent function of SecA.</text>
</comment>
<feature type="transmembrane region" description="Helical" evidence="9">
    <location>
        <begin position="461"/>
        <end position="483"/>
    </location>
</feature>
<dbReference type="InterPro" id="IPR054384">
    <property type="entry name" value="SecDF_P1_head"/>
</dbReference>
<evidence type="ECO:0000259" key="11">
    <source>
        <dbReference type="Pfam" id="PF21760"/>
    </source>
</evidence>
<dbReference type="InterPro" id="IPR022813">
    <property type="entry name" value="SecD/SecF_arch_bac"/>
</dbReference>
<dbReference type="GO" id="GO:0006605">
    <property type="term" value="P:protein targeting"/>
    <property type="evidence" value="ECO:0007669"/>
    <property type="project" value="UniProtKB-UniRule"/>
</dbReference>
<dbReference type="PANTHER" id="PTHR30081:SF1">
    <property type="entry name" value="PROTEIN TRANSLOCASE SUBUNIT SECD"/>
    <property type="match status" value="1"/>
</dbReference>